<protein>
    <submittedName>
        <fullName evidence="2">Uncharacterized protein</fullName>
    </submittedName>
</protein>
<dbReference type="Proteomes" id="UP000094336">
    <property type="component" value="Unassembled WGS sequence"/>
</dbReference>
<evidence type="ECO:0000256" key="1">
    <source>
        <dbReference type="SAM" id="MobiDB-lite"/>
    </source>
</evidence>
<organism evidence="2 3">
    <name type="scientific">Babjeviella inositovora NRRL Y-12698</name>
    <dbReference type="NCBI Taxonomy" id="984486"/>
    <lineage>
        <taxon>Eukaryota</taxon>
        <taxon>Fungi</taxon>
        <taxon>Dikarya</taxon>
        <taxon>Ascomycota</taxon>
        <taxon>Saccharomycotina</taxon>
        <taxon>Pichiomycetes</taxon>
        <taxon>Serinales incertae sedis</taxon>
        <taxon>Babjeviella</taxon>
    </lineage>
</organism>
<accession>A0A1E3QR77</accession>
<keyword evidence="3" id="KW-1185">Reference proteome</keyword>
<reference evidence="3" key="1">
    <citation type="submission" date="2016-05" db="EMBL/GenBank/DDBJ databases">
        <title>Comparative genomics of biotechnologically important yeasts.</title>
        <authorList>
            <consortium name="DOE Joint Genome Institute"/>
            <person name="Riley R."/>
            <person name="Haridas S."/>
            <person name="Wolfe K.H."/>
            <person name="Lopes M.R."/>
            <person name="Hittinger C.T."/>
            <person name="Goker M."/>
            <person name="Salamov A."/>
            <person name="Wisecaver J."/>
            <person name="Long T.M."/>
            <person name="Aerts A.L."/>
            <person name="Barry K."/>
            <person name="Choi C."/>
            <person name="Clum A."/>
            <person name="Coughlan A.Y."/>
            <person name="Deshpande S."/>
            <person name="Douglass A.P."/>
            <person name="Hanson S.J."/>
            <person name="Klenk H.-P."/>
            <person name="Labutti K."/>
            <person name="Lapidus A."/>
            <person name="Lindquist E."/>
            <person name="Lipzen A."/>
            <person name="Meier-Kolthoff J.P."/>
            <person name="Ohm R.A."/>
            <person name="Otillar R.P."/>
            <person name="Pangilinan J."/>
            <person name="Peng Y."/>
            <person name="Rokas A."/>
            <person name="Rosa C.A."/>
            <person name="Scheuner C."/>
            <person name="Sibirny A.A."/>
            <person name="Slot J.C."/>
            <person name="Stielow J.B."/>
            <person name="Sun H."/>
            <person name="Kurtzman C.P."/>
            <person name="Blackwell M."/>
            <person name="Grigoriev I.V."/>
            <person name="Jeffries T.W."/>
        </authorList>
    </citation>
    <scope>NUCLEOTIDE SEQUENCE [LARGE SCALE GENOMIC DNA]</scope>
    <source>
        <strain evidence="3">NRRL Y-12698</strain>
    </source>
</reference>
<name>A0A1E3QR77_9ASCO</name>
<dbReference type="EMBL" id="KV454432">
    <property type="protein sequence ID" value="ODQ79457.1"/>
    <property type="molecule type" value="Genomic_DNA"/>
</dbReference>
<dbReference type="RefSeq" id="XP_018984785.1">
    <property type="nucleotide sequence ID" value="XM_019132791.1"/>
</dbReference>
<sequence length="217" mass="22939">MTIYQSGAPIQGWNDLPPIPLAKKASVPTNNSSTSLNSQGSTASAGSRRRRVASHDLNTFTGSTSQSRVSSQPGTPSSPMIPPPVLSKAYSPTPPLPPKALRPLPPGTALSSASITPTSDPTFDILPTLERLVALPTSLSAKEFTFYKTRLLSEATVKTINTQSALVGTFVESLLEGLATEAYTKEEASKALMLFMVDHVNVCGTWGVSLKKIIEGV</sequence>
<feature type="region of interest" description="Disordered" evidence="1">
    <location>
        <begin position="1"/>
        <end position="117"/>
    </location>
</feature>
<feature type="compositionally biased region" description="Polar residues" evidence="1">
    <location>
        <begin position="56"/>
        <end position="72"/>
    </location>
</feature>
<feature type="compositionally biased region" description="Polar residues" evidence="1">
    <location>
        <begin position="27"/>
        <end position="40"/>
    </location>
</feature>
<evidence type="ECO:0000313" key="2">
    <source>
        <dbReference type="EMBL" id="ODQ79457.1"/>
    </source>
</evidence>
<evidence type="ECO:0000313" key="3">
    <source>
        <dbReference type="Proteomes" id="UP000094336"/>
    </source>
</evidence>
<feature type="compositionally biased region" description="Pro residues" evidence="1">
    <location>
        <begin position="92"/>
        <end position="106"/>
    </location>
</feature>
<proteinExistence type="predicted"/>
<dbReference type="GeneID" id="30150644"/>
<dbReference type="AlphaFoldDB" id="A0A1E3QR77"/>
<gene>
    <name evidence="2" type="ORF">BABINDRAFT_8388</name>
</gene>